<dbReference type="EMBL" id="FTNT01000001">
    <property type="protein sequence ID" value="SIR69660.1"/>
    <property type="molecule type" value="Genomic_DNA"/>
</dbReference>
<protein>
    <submittedName>
        <fullName evidence="1">Uncharacterized protein</fullName>
    </submittedName>
</protein>
<accession>A0A1N7D1J6</accession>
<dbReference type="AlphaFoldDB" id="A0A1N7D1J6"/>
<dbReference type="Proteomes" id="UP000186218">
    <property type="component" value="Unassembled WGS sequence"/>
</dbReference>
<proteinExistence type="predicted"/>
<evidence type="ECO:0000313" key="1">
    <source>
        <dbReference type="EMBL" id="SIR69660.1"/>
    </source>
</evidence>
<name>A0A1N7D1J6_9NOCA</name>
<keyword evidence="2" id="KW-1185">Reference proteome</keyword>
<evidence type="ECO:0000313" key="2">
    <source>
        <dbReference type="Proteomes" id="UP000186218"/>
    </source>
</evidence>
<gene>
    <name evidence="1" type="ORF">SAMN05445060_0508</name>
</gene>
<sequence length="115" mass="11634">MPWEGSALVSSGGSDVAVSDDEVGVFVGDATSAARVVVGVTTTVEVVTATVAAVFCGAGSLCGVTSATTRKKRNTAPTMNGHLWRFLRDGGVGGRSKLNPDKSGGGYDMILRLSG</sequence>
<reference evidence="1 2" key="1">
    <citation type="submission" date="2017-01" db="EMBL/GenBank/DDBJ databases">
        <authorList>
            <person name="Mah S.A."/>
            <person name="Swanson W.J."/>
            <person name="Moy G.W."/>
            <person name="Vacquier V.D."/>
        </authorList>
    </citation>
    <scope>NUCLEOTIDE SEQUENCE [LARGE SCALE GENOMIC DNA]</scope>
    <source>
        <strain evidence="1 2">CPCC 203464</strain>
    </source>
</reference>
<organism evidence="1 2">
    <name type="scientific">Williamsia sterculiae</name>
    <dbReference type="NCBI Taxonomy" id="1344003"/>
    <lineage>
        <taxon>Bacteria</taxon>
        <taxon>Bacillati</taxon>
        <taxon>Actinomycetota</taxon>
        <taxon>Actinomycetes</taxon>
        <taxon>Mycobacteriales</taxon>
        <taxon>Nocardiaceae</taxon>
        <taxon>Williamsia</taxon>
    </lineage>
</organism>